<name>A0ABP0SD10_9DINO</name>
<reference evidence="1 2" key="1">
    <citation type="submission" date="2024-02" db="EMBL/GenBank/DDBJ databases">
        <authorList>
            <person name="Chen Y."/>
            <person name="Shah S."/>
            <person name="Dougan E. K."/>
            <person name="Thang M."/>
            <person name="Chan C."/>
        </authorList>
    </citation>
    <scope>NUCLEOTIDE SEQUENCE [LARGE SCALE GENOMIC DNA]</scope>
</reference>
<evidence type="ECO:0000313" key="2">
    <source>
        <dbReference type="Proteomes" id="UP001642464"/>
    </source>
</evidence>
<dbReference type="Proteomes" id="UP001642464">
    <property type="component" value="Unassembled WGS sequence"/>
</dbReference>
<sequence length="541" mass="60086">MTDAKQHVFLQRVLFIFDVTKRSAGKAQVLRLSAQQWAAECDLCCLGAYVLEQMHDHRDANNLMVFNDGVVKTVMNQLIEGDFHEELKQIMEVQDAAFKPEMCSMWSDHLPSAAAAPSDAQLVHADEKIEDLTKQNWKLQFEADSLSLARDAAQLARLYSEETKSERASRVARVCHLRQENAIGSSLAASFMAKSCHHRAGSSSEIQEELSKDLNLTMDCIRKALACMPERSVAFAIGSLSDVQETAQLLSGESMPNAVLTSLLSGSETDSLIGVVNLTPYDGNLEISLLKRGLAKPEHTYRSLSFANDMTVSQHCEKVCAFHLFEDIMWMNIDWKVGGKLMGDVRAYDPSPPKDASGPLDISSFPLKLAQLSMDPKQKGIAKFKVELTNEVRMLHLDNVLYGPSWRSLIQDFDKKFCGGAATTDSTVVAAPEVEEEPAPTPFTLEPDTVDRLLEMYVVENKVPAREPGCMLMLTSAVRRDGAKVEMIEGQKMKLWLVAHHEIEIADDEFQLAHGKSTWLKPEKVQKLMREGGGLVCLGLL</sequence>
<accession>A0ABP0SD10</accession>
<dbReference type="EMBL" id="CAXAMM010043484">
    <property type="protein sequence ID" value="CAK9110258.1"/>
    <property type="molecule type" value="Genomic_DNA"/>
</dbReference>
<organism evidence="1 2">
    <name type="scientific">Durusdinium trenchii</name>
    <dbReference type="NCBI Taxonomy" id="1381693"/>
    <lineage>
        <taxon>Eukaryota</taxon>
        <taxon>Sar</taxon>
        <taxon>Alveolata</taxon>
        <taxon>Dinophyceae</taxon>
        <taxon>Suessiales</taxon>
        <taxon>Symbiodiniaceae</taxon>
        <taxon>Durusdinium</taxon>
    </lineage>
</organism>
<gene>
    <name evidence="1" type="ORF">SCF082_LOCUS51219</name>
</gene>
<protein>
    <submittedName>
        <fullName evidence="1">Uncharacterized protein</fullName>
    </submittedName>
</protein>
<keyword evidence="2" id="KW-1185">Reference proteome</keyword>
<proteinExistence type="predicted"/>
<comment type="caution">
    <text evidence="1">The sequence shown here is derived from an EMBL/GenBank/DDBJ whole genome shotgun (WGS) entry which is preliminary data.</text>
</comment>
<evidence type="ECO:0000313" key="1">
    <source>
        <dbReference type="EMBL" id="CAK9110258.1"/>
    </source>
</evidence>